<dbReference type="OrthoDB" id="9799219at2"/>
<evidence type="ECO:0000256" key="2">
    <source>
        <dbReference type="ARBA" id="ARBA00010388"/>
    </source>
</evidence>
<dbReference type="Gene3D" id="1.10.287.3510">
    <property type="match status" value="1"/>
</dbReference>
<dbReference type="EMBL" id="FQXS01000001">
    <property type="protein sequence ID" value="SHH39256.1"/>
    <property type="molecule type" value="Genomic_DNA"/>
</dbReference>
<feature type="transmembrane region" description="Helical" evidence="7">
    <location>
        <begin position="63"/>
        <end position="84"/>
    </location>
</feature>
<keyword evidence="5 7" id="KW-1133">Transmembrane helix</keyword>
<keyword evidence="6 7" id="KW-0472">Membrane</keyword>
<dbReference type="STRING" id="1121409.SAMN02745124_00413"/>
<proteinExistence type="inferred from homology"/>
<organism evidence="8 9">
    <name type="scientific">Desulfofustis glycolicus DSM 9705</name>
    <dbReference type="NCBI Taxonomy" id="1121409"/>
    <lineage>
        <taxon>Bacteria</taxon>
        <taxon>Pseudomonadati</taxon>
        <taxon>Thermodesulfobacteriota</taxon>
        <taxon>Desulfobulbia</taxon>
        <taxon>Desulfobulbales</taxon>
        <taxon>Desulfocapsaceae</taxon>
        <taxon>Desulfofustis</taxon>
    </lineage>
</organism>
<feature type="transmembrane region" description="Helical" evidence="7">
    <location>
        <begin position="6"/>
        <end position="25"/>
    </location>
</feature>
<feature type="transmembrane region" description="Helical" evidence="7">
    <location>
        <begin position="32"/>
        <end position="51"/>
    </location>
</feature>
<evidence type="ECO:0000256" key="3">
    <source>
        <dbReference type="ARBA" id="ARBA00022475"/>
    </source>
</evidence>
<sequence>MSVPLIYTAAGIFLFLLGTYGLVAYAHLLRKILAANIMGSGVFMAFIAVAGRTPGAPDPVPHAMVLTGIVVTVAFTSVALALAVRIARTSSRVHLSGRDEEQ</sequence>
<evidence type="ECO:0000256" key="7">
    <source>
        <dbReference type="SAM" id="Phobius"/>
    </source>
</evidence>
<reference evidence="8 9" key="1">
    <citation type="submission" date="2016-11" db="EMBL/GenBank/DDBJ databases">
        <authorList>
            <person name="Jaros S."/>
            <person name="Januszkiewicz K."/>
            <person name="Wedrychowicz H."/>
        </authorList>
    </citation>
    <scope>NUCLEOTIDE SEQUENCE [LARGE SCALE GENOMIC DNA]</scope>
    <source>
        <strain evidence="8 9">DSM 9705</strain>
    </source>
</reference>
<evidence type="ECO:0000256" key="6">
    <source>
        <dbReference type="ARBA" id="ARBA00023136"/>
    </source>
</evidence>
<dbReference type="AlphaFoldDB" id="A0A1M5SL34"/>
<protein>
    <submittedName>
        <fullName evidence="8">Multisubunit sodium/proton antiporter, MrpC subunit (TC 2.A.63.1)</fullName>
    </submittedName>
</protein>
<evidence type="ECO:0000256" key="5">
    <source>
        <dbReference type="ARBA" id="ARBA00022989"/>
    </source>
</evidence>
<dbReference type="Pfam" id="PF00420">
    <property type="entry name" value="Oxidored_q2"/>
    <property type="match status" value="1"/>
</dbReference>
<evidence type="ECO:0000313" key="9">
    <source>
        <dbReference type="Proteomes" id="UP000184139"/>
    </source>
</evidence>
<evidence type="ECO:0000256" key="1">
    <source>
        <dbReference type="ARBA" id="ARBA00004651"/>
    </source>
</evidence>
<dbReference type="GO" id="GO:0005886">
    <property type="term" value="C:plasma membrane"/>
    <property type="evidence" value="ECO:0007669"/>
    <property type="project" value="UniProtKB-SubCell"/>
</dbReference>
<dbReference type="Proteomes" id="UP000184139">
    <property type="component" value="Unassembled WGS sequence"/>
</dbReference>
<evidence type="ECO:0000256" key="4">
    <source>
        <dbReference type="ARBA" id="ARBA00022692"/>
    </source>
</evidence>
<dbReference type="InterPro" id="IPR050601">
    <property type="entry name" value="CPA3_antiporter_subunitC"/>
</dbReference>
<dbReference type="RefSeq" id="WP_073373142.1">
    <property type="nucleotide sequence ID" value="NZ_FQXS01000001.1"/>
</dbReference>
<name>A0A1M5SL34_9BACT</name>
<dbReference type="PANTHER" id="PTHR34583">
    <property type="entry name" value="ANTIPORTER SUBUNIT MNHC2-RELATED"/>
    <property type="match status" value="1"/>
</dbReference>
<gene>
    <name evidence="8" type="ORF">SAMN02745124_00413</name>
</gene>
<keyword evidence="9" id="KW-1185">Reference proteome</keyword>
<dbReference type="InterPro" id="IPR039428">
    <property type="entry name" value="NUOK/Mnh_C1-like"/>
</dbReference>
<dbReference type="PANTHER" id="PTHR34583:SF2">
    <property type="entry name" value="ANTIPORTER SUBUNIT MNHC2-RELATED"/>
    <property type="match status" value="1"/>
</dbReference>
<comment type="similarity">
    <text evidence="2">Belongs to the CPA3 antiporters (TC 2.A.63) subunit C family.</text>
</comment>
<keyword evidence="4 7" id="KW-0812">Transmembrane</keyword>
<evidence type="ECO:0000313" key="8">
    <source>
        <dbReference type="EMBL" id="SHH39256.1"/>
    </source>
</evidence>
<accession>A0A1M5SL34</accession>
<comment type="subcellular location">
    <subcellularLocation>
        <location evidence="1">Cell membrane</location>
        <topology evidence="1">Multi-pass membrane protein</topology>
    </subcellularLocation>
</comment>
<keyword evidence="3" id="KW-1003">Cell membrane</keyword>